<dbReference type="EMBL" id="CP106735">
    <property type="protein sequence ID" value="UXX79158.1"/>
    <property type="molecule type" value="Genomic_DNA"/>
</dbReference>
<dbReference type="SUPFAM" id="SSF110395">
    <property type="entry name" value="CutC-like"/>
    <property type="match status" value="1"/>
</dbReference>
<accession>A0ABY6D238</accession>
<keyword evidence="4" id="KW-1185">Reference proteome</keyword>
<name>A0ABY6D238_9BACT</name>
<evidence type="ECO:0000313" key="3">
    <source>
        <dbReference type="EMBL" id="UXX79158.1"/>
    </source>
</evidence>
<dbReference type="Proteomes" id="UP001062165">
    <property type="component" value="Chromosome"/>
</dbReference>
<keyword evidence="2" id="KW-0963">Cytoplasm</keyword>
<dbReference type="InterPro" id="IPR036822">
    <property type="entry name" value="CutC-like_dom_sf"/>
</dbReference>
<comment type="similarity">
    <text evidence="1 2">Belongs to the CutC family.</text>
</comment>
<sequence length="207" mass="22135">MIKEACVENLAEALKAEDNGADQVELCGRLDLDGLTPERDLVEQVLKQISIPVKVMVRPRGGNFVYSSSEVEEMHATIELMKSLGVQEVVLGLLTEQGEIACAALTRLVQTAQPMKVTFHKAIDELADPVTGVKQLLEVKGITSVLTSGGAPTAEAGVNVLQQMKVIALNQIQIIAAGKITNKNLVAVDQLIKADAYHGKLIVGSLK</sequence>
<organism evidence="3 4">
    <name type="scientific">Reichenbachiella carrageenanivorans</name>
    <dbReference type="NCBI Taxonomy" id="2979869"/>
    <lineage>
        <taxon>Bacteria</taxon>
        <taxon>Pseudomonadati</taxon>
        <taxon>Bacteroidota</taxon>
        <taxon>Cytophagia</taxon>
        <taxon>Cytophagales</taxon>
        <taxon>Reichenbachiellaceae</taxon>
        <taxon>Reichenbachiella</taxon>
    </lineage>
</organism>
<evidence type="ECO:0000313" key="4">
    <source>
        <dbReference type="Proteomes" id="UP001062165"/>
    </source>
</evidence>
<dbReference type="PANTHER" id="PTHR12598">
    <property type="entry name" value="COPPER HOMEOSTASIS PROTEIN CUTC"/>
    <property type="match status" value="1"/>
</dbReference>
<gene>
    <name evidence="2" type="primary">cutC</name>
    <name evidence="3" type="ORF">N7E81_17535</name>
</gene>
<protein>
    <recommendedName>
        <fullName evidence="2">PF03932 family protein CutC</fullName>
    </recommendedName>
</protein>
<dbReference type="HAMAP" id="MF_00795">
    <property type="entry name" value="CutC"/>
    <property type="match status" value="1"/>
</dbReference>
<reference evidence="3" key="1">
    <citation type="submission" date="2022-10" db="EMBL/GenBank/DDBJ databases">
        <title>Comparative genomics and taxonomic characterization of three novel marine species of genus Reichenbachiella exhibiting antioxidant and polysaccharide degradation activities.</title>
        <authorList>
            <person name="Muhammad N."/>
            <person name="Lee Y.-J."/>
            <person name="Ko J."/>
            <person name="Kim S.-G."/>
        </authorList>
    </citation>
    <scope>NUCLEOTIDE SEQUENCE</scope>
    <source>
        <strain evidence="3">Wsw4-B4</strain>
    </source>
</reference>
<comment type="caution">
    <text evidence="2">Once thought to be involved in copper homeostasis, experiments in E.coli have shown this is not the case.</text>
</comment>
<proteinExistence type="inferred from homology"/>
<dbReference type="Gene3D" id="3.20.20.380">
    <property type="entry name" value="Copper homeostasis (CutC) domain"/>
    <property type="match status" value="1"/>
</dbReference>
<comment type="subcellular location">
    <subcellularLocation>
        <location evidence="2">Cytoplasm</location>
    </subcellularLocation>
</comment>
<dbReference type="RefSeq" id="WP_263050901.1">
    <property type="nucleotide sequence ID" value="NZ_CP106735.1"/>
</dbReference>
<evidence type="ECO:0000256" key="2">
    <source>
        <dbReference type="HAMAP-Rule" id="MF_00795"/>
    </source>
</evidence>
<dbReference type="InterPro" id="IPR005627">
    <property type="entry name" value="CutC-like"/>
</dbReference>
<dbReference type="Pfam" id="PF03932">
    <property type="entry name" value="CutC"/>
    <property type="match status" value="1"/>
</dbReference>
<dbReference type="PANTHER" id="PTHR12598:SF0">
    <property type="entry name" value="COPPER HOMEOSTASIS PROTEIN CUTC HOMOLOG"/>
    <property type="match status" value="1"/>
</dbReference>
<evidence type="ECO:0000256" key="1">
    <source>
        <dbReference type="ARBA" id="ARBA00007768"/>
    </source>
</evidence>